<dbReference type="SUPFAM" id="SSF52096">
    <property type="entry name" value="ClpP/crotonase"/>
    <property type="match status" value="1"/>
</dbReference>
<proteinExistence type="predicted"/>
<feature type="signal peptide" evidence="1">
    <location>
        <begin position="1"/>
        <end position="27"/>
    </location>
</feature>
<evidence type="ECO:0000256" key="1">
    <source>
        <dbReference type="SAM" id="SignalP"/>
    </source>
</evidence>
<keyword evidence="4" id="KW-1185">Reference proteome</keyword>
<comment type="caution">
    <text evidence="3">The sequence shown here is derived from an EMBL/GenBank/DDBJ whole genome shotgun (WGS) entry which is preliminary data.</text>
</comment>
<evidence type="ECO:0000259" key="2">
    <source>
        <dbReference type="Pfam" id="PF03572"/>
    </source>
</evidence>
<dbReference type="InterPro" id="IPR005151">
    <property type="entry name" value="Tail-specific_protease"/>
</dbReference>
<accession>A0A4R6ICL7</accession>
<dbReference type="GO" id="GO:0006508">
    <property type="term" value="P:proteolysis"/>
    <property type="evidence" value="ECO:0007669"/>
    <property type="project" value="InterPro"/>
</dbReference>
<dbReference type="GO" id="GO:0008236">
    <property type="term" value="F:serine-type peptidase activity"/>
    <property type="evidence" value="ECO:0007669"/>
    <property type="project" value="InterPro"/>
</dbReference>
<reference evidence="3 4" key="1">
    <citation type="submission" date="2019-03" db="EMBL/GenBank/DDBJ databases">
        <title>Genomic Encyclopedia of Archaeal and Bacterial Type Strains, Phase II (KMG-II): from individual species to whole genera.</title>
        <authorList>
            <person name="Goeker M."/>
        </authorList>
    </citation>
    <scope>NUCLEOTIDE SEQUENCE [LARGE SCALE GENOMIC DNA]</scope>
    <source>
        <strain evidence="3 4">DSM 19034</strain>
    </source>
</reference>
<evidence type="ECO:0000313" key="3">
    <source>
        <dbReference type="EMBL" id="TDO19712.1"/>
    </source>
</evidence>
<name>A0A4R6ICL7_9SPHI</name>
<feature type="domain" description="Tail specific protease" evidence="2">
    <location>
        <begin position="266"/>
        <end position="474"/>
    </location>
</feature>
<gene>
    <name evidence="3" type="ORF">CLV32_4336</name>
</gene>
<dbReference type="Proteomes" id="UP000295499">
    <property type="component" value="Unassembled WGS sequence"/>
</dbReference>
<dbReference type="Gene3D" id="3.90.226.10">
    <property type="entry name" value="2-enoyl-CoA Hydratase, Chain A, domain 1"/>
    <property type="match status" value="1"/>
</dbReference>
<dbReference type="PROSITE" id="PS51257">
    <property type="entry name" value="PROKAR_LIPOPROTEIN"/>
    <property type="match status" value="1"/>
</dbReference>
<protein>
    <submittedName>
        <fullName evidence="3">Peptidase S41-like protein</fullName>
    </submittedName>
</protein>
<organism evidence="3 4">
    <name type="scientific">Pedobacter duraquae</name>
    <dbReference type="NCBI Taxonomy" id="425511"/>
    <lineage>
        <taxon>Bacteria</taxon>
        <taxon>Pseudomonadati</taxon>
        <taxon>Bacteroidota</taxon>
        <taxon>Sphingobacteriia</taxon>
        <taxon>Sphingobacteriales</taxon>
        <taxon>Sphingobacteriaceae</taxon>
        <taxon>Pedobacter</taxon>
    </lineage>
</organism>
<dbReference type="EMBL" id="SNWM01000006">
    <property type="protein sequence ID" value="TDO19712.1"/>
    <property type="molecule type" value="Genomic_DNA"/>
</dbReference>
<dbReference type="InterPro" id="IPR029045">
    <property type="entry name" value="ClpP/crotonase-like_dom_sf"/>
</dbReference>
<keyword evidence="1" id="KW-0732">Signal</keyword>
<dbReference type="OrthoDB" id="2327485at2"/>
<feature type="chain" id="PRO_5020692671" evidence="1">
    <location>
        <begin position="28"/>
        <end position="491"/>
    </location>
</feature>
<sequence>MKLTHLKKTVSGLALLILSCSSQFALAQDCHCQDNVKFVINKIEANYSGFTDKVTSSNKAAYEMLKDSLLKRSVDEKDFASASCVNLIQKYIAFFKDGHMYTSQYMQPPAIHPDTIRNQFKSWPKINYSKAGFIKYLQATKKRKPLEGIWTIADQSYSVGLIYEKGMYNAFIINADSLYWMPGQVKFKIPERPNTKAVYYLRNHTSDTVAVSFKTPEQNVIETGTYGFWYKTDLKTGKAVSAWKPVNTAPNNQVVSFTRLNDKTNVLTIKNFDSRYLRAIDSVVKANAGLLGKTDNLIIDVRGNGGGADISYRSLKKYLYTDPYRIIGVDYWCSPDNVEKFNLLTKDMDFPEESRKNFKRYADSMTVHLNGYWSPFAEIIEEKMDTVLTYPKRVAVLMDENCGSTTEQFLMDPVSNSRKVTKMGQHSAGILDYASLHGIHMPCGYLDINYATAKSRRIKMGKGIDNKGIQPDIILDKNIDWIDYAQKYLEK</sequence>
<dbReference type="RefSeq" id="WP_133558926.1">
    <property type="nucleotide sequence ID" value="NZ_SNWM01000006.1"/>
</dbReference>
<dbReference type="AlphaFoldDB" id="A0A4R6ICL7"/>
<dbReference type="Pfam" id="PF03572">
    <property type="entry name" value="Peptidase_S41"/>
    <property type="match status" value="1"/>
</dbReference>
<evidence type="ECO:0000313" key="4">
    <source>
        <dbReference type="Proteomes" id="UP000295499"/>
    </source>
</evidence>